<comment type="caution">
    <text evidence="5">The sequence shown here is derived from an EMBL/GenBank/DDBJ whole genome shotgun (WGS) entry which is preliminary data.</text>
</comment>
<keyword evidence="3" id="KW-0175">Coiled coil</keyword>
<dbReference type="EMBL" id="JBHSHL010000051">
    <property type="protein sequence ID" value="MFC4805541.1"/>
    <property type="molecule type" value="Genomic_DNA"/>
</dbReference>
<keyword evidence="6" id="KW-1185">Reference proteome</keyword>
<organism evidence="5 6">
    <name type="scientific">Filifactor villosus</name>
    <dbReference type="NCBI Taxonomy" id="29374"/>
    <lineage>
        <taxon>Bacteria</taxon>
        <taxon>Bacillati</taxon>
        <taxon>Bacillota</taxon>
        <taxon>Clostridia</taxon>
        <taxon>Peptostreptococcales</taxon>
        <taxon>Filifactoraceae</taxon>
        <taxon>Filifactor</taxon>
    </lineage>
</organism>
<dbReference type="PANTHER" id="PTHR30563:SF0">
    <property type="entry name" value="DNA RECOMBINATION PROTEIN RMUC"/>
    <property type="match status" value="1"/>
</dbReference>
<dbReference type="PANTHER" id="PTHR30563">
    <property type="entry name" value="DNA RECOMBINATION PROTEIN RMUC"/>
    <property type="match status" value="1"/>
</dbReference>
<proteinExistence type="inferred from homology"/>
<dbReference type="Pfam" id="PF02646">
    <property type="entry name" value="RmuC"/>
    <property type="match status" value="1"/>
</dbReference>
<gene>
    <name evidence="5" type="ORF">ACFO4R_10710</name>
</gene>
<protein>
    <submittedName>
        <fullName evidence="5">DNA recombination protein RmuC</fullName>
    </submittedName>
</protein>
<dbReference type="InterPro" id="IPR003798">
    <property type="entry name" value="DNA_recombination_RmuC"/>
</dbReference>
<reference evidence="6" key="1">
    <citation type="journal article" date="2019" name="Int. J. Syst. Evol. Microbiol.">
        <title>The Global Catalogue of Microorganisms (GCM) 10K type strain sequencing project: providing services to taxonomists for standard genome sequencing and annotation.</title>
        <authorList>
            <consortium name="The Broad Institute Genomics Platform"/>
            <consortium name="The Broad Institute Genome Sequencing Center for Infectious Disease"/>
            <person name="Wu L."/>
            <person name="Ma J."/>
        </authorList>
    </citation>
    <scope>NUCLEOTIDE SEQUENCE [LARGE SCALE GENOMIC DNA]</scope>
    <source>
        <strain evidence="6">CCUG 46385</strain>
    </source>
</reference>
<sequence length="420" mass="48528">MEKILVVLAVLQFILILILLWRTGTRTNADLYIKELEAMVKETMYQFERNQNSNFNEMQSRVSQMLSQVSEKEQNQLNRLFMRNDEATFKMMDNIDSKMDTLRSSLEEKMTSFQSTNEVQLEKIRTTVDEKLHKTLEERLGESFKLVSERLELVHKGLGEMNVLVEGVGDLKKVLSNVKLRGVMGEVQLEQLLSQLLSPDQYVKNIKLNPNTQDIVEFAIKLPGKQKGEEVYIPVDAKFPIESYFRLTEAYENQDKEGFEKAQKELDHAFQKNARDIYKKYIYPPVTTDFAIMFLPIEGLYAELTRRSGLLELLQREYRIIVAGPTNFAALLNSLQIGFRTLAIEQRTSEVWQLLATVKTEFHKFGTVLEKTQKKLSDAGSELDQLIGVRSRKLIKELDKVTQMEEVQEEMGEKNHGLPG</sequence>
<evidence type="ECO:0000313" key="5">
    <source>
        <dbReference type="EMBL" id="MFC4805541.1"/>
    </source>
</evidence>
<dbReference type="RefSeq" id="WP_379789108.1">
    <property type="nucleotide sequence ID" value="NZ_JBHSHL010000051.1"/>
</dbReference>
<dbReference type="Proteomes" id="UP001595916">
    <property type="component" value="Unassembled WGS sequence"/>
</dbReference>
<evidence type="ECO:0000256" key="2">
    <source>
        <dbReference type="ARBA" id="ARBA00009840"/>
    </source>
</evidence>
<accession>A0ABV9QQ16</accession>
<evidence type="ECO:0000256" key="4">
    <source>
        <dbReference type="ARBA" id="ARBA00023172"/>
    </source>
</evidence>
<comment type="function">
    <text evidence="1">Involved in DNA recombination.</text>
</comment>
<evidence type="ECO:0000256" key="1">
    <source>
        <dbReference type="ARBA" id="ARBA00003416"/>
    </source>
</evidence>
<keyword evidence="4" id="KW-0233">DNA recombination</keyword>
<evidence type="ECO:0000256" key="3">
    <source>
        <dbReference type="ARBA" id="ARBA00023054"/>
    </source>
</evidence>
<name>A0ABV9QQ16_9FIRM</name>
<evidence type="ECO:0000313" key="6">
    <source>
        <dbReference type="Proteomes" id="UP001595916"/>
    </source>
</evidence>
<comment type="similarity">
    <text evidence="2">Belongs to the RmuC family.</text>
</comment>